<dbReference type="GO" id="GO:0071897">
    <property type="term" value="P:DNA biosynthetic process"/>
    <property type="evidence" value="ECO:0007669"/>
    <property type="project" value="UniProtKB-ARBA"/>
</dbReference>
<dbReference type="SUPFAM" id="SSF56672">
    <property type="entry name" value="DNA/RNA polymerases"/>
    <property type="match status" value="1"/>
</dbReference>
<dbReference type="PANTHER" id="PTHR19446">
    <property type="entry name" value="REVERSE TRANSCRIPTASES"/>
    <property type="match status" value="1"/>
</dbReference>
<dbReference type="AlphaFoldDB" id="A0A9R1TI43"/>
<dbReference type="RefSeq" id="XP_011309785.1">
    <property type="nucleotide sequence ID" value="XM_011311483.1"/>
</dbReference>
<keyword evidence="2" id="KW-1185">Reference proteome</keyword>
<sequence length="416" mass="47012">MPSPSCSVLLNRIVETLFPSQPEFRRNSEQWEGGIIPKITREELMEACKRVGNSKAPGLDGIPNIALKLAINTMPEHNECLREGIFPAMWKQQRLVLLLKANKPPDEPSSYRPLCMLDTAGKILERLIHQRIDAAVEPALVGNQYGFRKSRSTVDAINLAVETARKAIAGERWLNGTKEYCLGVTLDIKNAFNSARWDCIMEAHARLNVLGYLQRMVSSYFSRRVLKYDTETGPKKYKVTGGVPQGSVLDPLLWNIIYDGLLKLKLPQRTKLVAVADDVAVVIVRKHLEDMKRVFSITFEKIRCWMDSVGLSLAEEKTEAVLITCRKKIETITLQVRCCEITSQPPIRYLQVMIRCATELQAASGVRGSQGIWCEIHLVMPYAKHRGTQAEKRSTFVFSDYFGPHIWGNVLQLQEA</sequence>
<evidence type="ECO:0000313" key="2">
    <source>
        <dbReference type="Proteomes" id="UP000694866"/>
    </source>
</evidence>
<protein>
    <recommendedName>
        <fullName evidence="1">Reverse transcriptase domain-containing protein</fullName>
    </recommendedName>
</protein>
<evidence type="ECO:0000313" key="3">
    <source>
        <dbReference type="RefSeq" id="XP_011309785.1"/>
    </source>
</evidence>
<name>A0A9R1TI43_9HYME</name>
<dbReference type="CDD" id="cd01650">
    <property type="entry name" value="RT_nLTR_like"/>
    <property type="match status" value="1"/>
</dbReference>
<dbReference type="KEGG" id="fas:105270499"/>
<reference evidence="3" key="1">
    <citation type="submission" date="2025-08" db="UniProtKB">
        <authorList>
            <consortium name="RefSeq"/>
        </authorList>
    </citation>
    <scope>IDENTIFICATION</scope>
    <source>
        <strain evidence="3">USDA-PBARC FA_bdor</strain>
        <tissue evidence="3">Whole organism</tissue>
    </source>
</reference>
<dbReference type="InterPro" id="IPR043502">
    <property type="entry name" value="DNA/RNA_pol_sf"/>
</dbReference>
<feature type="domain" description="Reverse transcriptase" evidence="1">
    <location>
        <begin position="79"/>
        <end position="354"/>
    </location>
</feature>
<dbReference type="Pfam" id="PF00078">
    <property type="entry name" value="RVT_1"/>
    <property type="match status" value="1"/>
</dbReference>
<proteinExistence type="predicted"/>
<evidence type="ECO:0000259" key="1">
    <source>
        <dbReference type="PROSITE" id="PS50878"/>
    </source>
</evidence>
<gene>
    <name evidence="3" type="primary">LOC105270499</name>
</gene>
<dbReference type="GeneID" id="105270499"/>
<dbReference type="Proteomes" id="UP000694866">
    <property type="component" value="Unplaced"/>
</dbReference>
<dbReference type="OrthoDB" id="7700848at2759"/>
<dbReference type="InterPro" id="IPR000477">
    <property type="entry name" value="RT_dom"/>
</dbReference>
<accession>A0A9R1TI43</accession>
<dbReference type="PROSITE" id="PS50878">
    <property type="entry name" value="RT_POL"/>
    <property type="match status" value="1"/>
</dbReference>
<organism evidence="2 3">
    <name type="scientific">Fopius arisanus</name>
    <dbReference type="NCBI Taxonomy" id="64838"/>
    <lineage>
        <taxon>Eukaryota</taxon>
        <taxon>Metazoa</taxon>
        <taxon>Ecdysozoa</taxon>
        <taxon>Arthropoda</taxon>
        <taxon>Hexapoda</taxon>
        <taxon>Insecta</taxon>
        <taxon>Pterygota</taxon>
        <taxon>Neoptera</taxon>
        <taxon>Endopterygota</taxon>
        <taxon>Hymenoptera</taxon>
        <taxon>Apocrita</taxon>
        <taxon>Ichneumonoidea</taxon>
        <taxon>Braconidae</taxon>
        <taxon>Opiinae</taxon>
        <taxon>Fopius</taxon>
    </lineage>
</organism>